<feature type="region of interest" description="Disordered" evidence="3">
    <location>
        <begin position="162"/>
        <end position="184"/>
    </location>
</feature>
<feature type="domain" description="Fcf2 pre-rRNA processing C-terminal" evidence="4">
    <location>
        <begin position="237"/>
        <end position="326"/>
    </location>
</feature>
<dbReference type="PANTHER" id="PTHR21686:SF12">
    <property type="entry name" value="DEOXYNUCLEOTIDYLTRANSFERASE TERMINAL-INTERACTING PROTEIN 2"/>
    <property type="match status" value="1"/>
</dbReference>
<dbReference type="GO" id="GO:0006396">
    <property type="term" value="P:RNA processing"/>
    <property type="evidence" value="ECO:0007669"/>
    <property type="project" value="TreeGrafter"/>
</dbReference>
<gene>
    <name evidence="5" type="ORF">Vretifemale_15143</name>
    <name evidence="6" type="ORF">Vretimale_15526</name>
</gene>
<accession>A0A8J4GRV0</accession>
<dbReference type="EMBL" id="BNCP01000037">
    <property type="protein sequence ID" value="GIL86939.1"/>
    <property type="molecule type" value="Genomic_DNA"/>
</dbReference>
<evidence type="ECO:0000313" key="8">
    <source>
        <dbReference type="Proteomes" id="UP000747110"/>
    </source>
</evidence>
<name>A0A8J4GRV0_9CHLO</name>
<comment type="caution">
    <text evidence="6">The sequence shown here is derived from an EMBL/GenBank/DDBJ whole genome shotgun (WGS) entry which is preliminary data.</text>
</comment>
<evidence type="ECO:0000259" key="4">
    <source>
        <dbReference type="Pfam" id="PF08698"/>
    </source>
</evidence>
<dbReference type="Proteomes" id="UP000747110">
    <property type="component" value="Unassembled WGS sequence"/>
</dbReference>
<keyword evidence="8" id="KW-1185">Reference proteome</keyword>
<feature type="compositionally biased region" description="Basic and acidic residues" evidence="3">
    <location>
        <begin position="90"/>
        <end position="102"/>
    </location>
</feature>
<comment type="subcellular location">
    <subcellularLocation>
        <location evidence="1">Nucleus</location>
        <location evidence="1">Nucleolus</location>
    </subcellularLocation>
</comment>
<evidence type="ECO:0000256" key="2">
    <source>
        <dbReference type="ARBA" id="ARBA00023242"/>
    </source>
</evidence>
<keyword evidence="2" id="KW-0539">Nucleus</keyword>
<evidence type="ECO:0000313" key="5">
    <source>
        <dbReference type="EMBL" id="GIL86939.1"/>
    </source>
</evidence>
<feature type="compositionally biased region" description="Polar residues" evidence="3">
    <location>
        <begin position="11"/>
        <end position="27"/>
    </location>
</feature>
<evidence type="ECO:0000256" key="1">
    <source>
        <dbReference type="ARBA" id="ARBA00004604"/>
    </source>
</evidence>
<feature type="region of interest" description="Disordered" evidence="3">
    <location>
        <begin position="1"/>
        <end position="141"/>
    </location>
</feature>
<dbReference type="AlphaFoldDB" id="A0A8J4GRV0"/>
<feature type="compositionally biased region" description="Basic and acidic residues" evidence="3">
    <location>
        <begin position="52"/>
        <end position="62"/>
    </location>
</feature>
<dbReference type="GO" id="GO:0003723">
    <property type="term" value="F:RNA binding"/>
    <property type="evidence" value="ECO:0007669"/>
    <property type="project" value="TreeGrafter"/>
</dbReference>
<evidence type="ECO:0000256" key="3">
    <source>
        <dbReference type="SAM" id="MobiDB-lite"/>
    </source>
</evidence>
<sequence>MVTTRRGFHRQNGTEVSQVEGPSTSFAREQATAGRGRKRLAAGGAGKARQLHAVDEGSDYKHTMQIGIAAPSRAQIIEEPNSGVSAGGEGRAELADEVRGDDSETLSTGGSSTSSSGLDGVDHHNEGEGDDDGDSNDVFSTNFMGQLASSLKAAFQVRAGVHEASPAAGSSHLKLGISSDPDSIRWEPERQQQNMLRQNACQRVAPGIGATKEKDLAHKLLAPPRVKPAEDSSSLRSKEWFQLPATKITDEMKQELRLLRLRGAYDPKRFYKSLDDTKFPKHFQIGTVLDNPQDFYSSRLTARQRGVSITQELLSDPVLTTMRKKRYAKLQEEATRYQKVKKRKTDLVRKNPNAKRPKHK</sequence>
<feature type="compositionally biased region" description="Low complexity" evidence="3">
    <location>
        <begin position="105"/>
        <end position="119"/>
    </location>
</feature>
<evidence type="ECO:0000313" key="7">
    <source>
        <dbReference type="Proteomes" id="UP000722791"/>
    </source>
</evidence>
<reference evidence="6" key="1">
    <citation type="journal article" date="2021" name="Proc. Natl. Acad. Sci. U.S.A.">
        <title>Three genomes in the algal genus Volvox reveal the fate of a haploid sex-determining region after a transition to homothallism.</title>
        <authorList>
            <person name="Yamamoto K."/>
            <person name="Hamaji T."/>
            <person name="Kawai-Toyooka H."/>
            <person name="Matsuzaki R."/>
            <person name="Takahashi F."/>
            <person name="Nishimura Y."/>
            <person name="Kawachi M."/>
            <person name="Noguchi H."/>
            <person name="Minakuchi Y."/>
            <person name="Umen J.G."/>
            <person name="Toyoda A."/>
            <person name="Nozaki H."/>
        </authorList>
    </citation>
    <scope>NUCLEOTIDE SEQUENCE</scope>
    <source>
        <strain evidence="6">NIES-3785</strain>
        <strain evidence="5">NIES-3786</strain>
    </source>
</reference>
<feature type="region of interest" description="Disordered" evidence="3">
    <location>
        <begin position="333"/>
        <end position="360"/>
    </location>
</feature>
<dbReference type="InterPro" id="IPR039883">
    <property type="entry name" value="Fcf2/DNTTIP2"/>
</dbReference>
<evidence type="ECO:0000313" key="6">
    <source>
        <dbReference type="EMBL" id="GIM12098.1"/>
    </source>
</evidence>
<dbReference type="GO" id="GO:0005730">
    <property type="term" value="C:nucleolus"/>
    <property type="evidence" value="ECO:0007669"/>
    <property type="project" value="UniProtKB-SubCell"/>
</dbReference>
<protein>
    <recommendedName>
        <fullName evidence="4">Fcf2 pre-rRNA processing C-terminal domain-containing protein</fullName>
    </recommendedName>
</protein>
<organism evidence="6 7">
    <name type="scientific">Volvox reticuliferus</name>
    <dbReference type="NCBI Taxonomy" id="1737510"/>
    <lineage>
        <taxon>Eukaryota</taxon>
        <taxon>Viridiplantae</taxon>
        <taxon>Chlorophyta</taxon>
        <taxon>core chlorophytes</taxon>
        <taxon>Chlorophyceae</taxon>
        <taxon>CS clade</taxon>
        <taxon>Chlamydomonadales</taxon>
        <taxon>Volvocaceae</taxon>
        <taxon>Volvox</taxon>
    </lineage>
</organism>
<dbReference type="OrthoDB" id="339325at2759"/>
<dbReference type="Pfam" id="PF08698">
    <property type="entry name" value="Fcf2"/>
    <property type="match status" value="1"/>
</dbReference>
<proteinExistence type="predicted"/>
<dbReference type="InterPro" id="IPR014810">
    <property type="entry name" value="Fcf2_C"/>
</dbReference>
<dbReference type="EMBL" id="BNCQ01000042">
    <property type="protein sequence ID" value="GIM12098.1"/>
    <property type="molecule type" value="Genomic_DNA"/>
</dbReference>
<dbReference type="PANTHER" id="PTHR21686">
    <property type="entry name" value="DEOXYNUCLEOTIDYLTRANSFERASE TERMINAL-INTERACTING PROTEIN 2"/>
    <property type="match status" value="1"/>
</dbReference>
<dbReference type="Proteomes" id="UP000722791">
    <property type="component" value="Unassembled WGS sequence"/>
</dbReference>